<sequence length="53" mass="6098">MWAALGINYNTSVSRSEEFLRRRRSQRGHPKVMAKPGYPISLLRPDLSLIATR</sequence>
<gene>
    <name evidence="1" type="ORF">FSB_LOCUS5609</name>
</gene>
<proteinExistence type="predicted"/>
<reference evidence="1" key="1">
    <citation type="submission" date="2018-02" db="EMBL/GenBank/DDBJ databases">
        <authorList>
            <person name="Cohen D.B."/>
            <person name="Kent A.D."/>
        </authorList>
    </citation>
    <scope>NUCLEOTIDE SEQUENCE</scope>
</reference>
<organism evidence="1">
    <name type="scientific">Fagus sylvatica</name>
    <name type="common">Beechnut</name>
    <dbReference type="NCBI Taxonomy" id="28930"/>
    <lineage>
        <taxon>Eukaryota</taxon>
        <taxon>Viridiplantae</taxon>
        <taxon>Streptophyta</taxon>
        <taxon>Embryophyta</taxon>
        <taxon>Tracheophyta</taxon>
        <taxon>Spermatophyta</taxon>
        <taxon>Magnoliopsida</taxon>
        <taxon>eudicotyledons</taxon>
        <taxon>Gunneridae</taxon>
        <taxon>Pentapetalae</taxon>
        <taxon>rosids</taxon>
        <taxon>fabids</taxon>
        <taxon>Fagales</taxon>
        <taxon>Fagaceae</taxon>
        <taxon>Fagus</taxon>
    </lineage>
</organism>
<accession>A0A2N9EFH8</accession>
<dbReference type="AlphaFoldDB" id="A0A2N9EFH8"/>
<protein>
    <submittedName>
        <fullName evidence="1">Uncharacterized protein</fullName>
    </submittedName>
</protein>
<name>A0A2N9EFH8_FAGSY</name>
<dbReference type="EMBL" id="OIVN01000291">
    <property type="protein sequence ID" value="SPC77727.1"/>
    <property type="molecule type" value="Genomic_DNA"/>
</dbReference>
<evidence type="ECO:0000313" key="1">
    <source>
        <dbReference type="EMBL" id="SPC77727.1"/>
    </source>
</evidence>